<evidence type="ECO:0000256" key="4">
    <source>
        <dbReference type="ARBA" id="ARBA00022763"/>
    </source>
</evidence>
<reference evidence="14" key="1">
    <citation type="submission" date="2021-02" db="EMBL/GenBank/DDBJ databases">
        <authorList>
            <person name="Dougan E. K."/>
            <person name="Rhodes N."/>
            <person name="Thang M."/>
            <person name="Chan C."/>
        </authorList>
    </citation>
    <scope>NUCLEOTIDE SEQUENCE</scope>
</reference>
<keyword evidence="9" id="KW-0228">DNA excision</keyword>
<feature type="non-terminal residue" evidence="14">
    <location>
        <position position="905"/>
    </location>
</feature>
<keyword evidence="9" id="KW-0460">Magnesium</keyword>
<evidence type="ECO:0000256" key="5">
    <source>
        <dbReference type="ARBA" id="ARBA00022801"/>
    </source>
</evidence>
<proteinExistence type="inferred from homology"/>
<keyword evidence="5 9" id="KW-0378">Hydrolase</keyword>
<dbReference type="InterPro" id="IPR036279">
    <property type="entry name" value="5-3_exonuclease_C_sf"/>
</dbReference>
<comment type="cofactor">
    <cofactor evidence="9">
        <name>Mg(2+)</name>
        <dbReference type="ChEBI" id="CHEBI:18420"/>
    </cofactor>
    <text evidence="9">Binds 2 magnesium ions per subunit. They probably participate in the reaction catalyzed by the enzyme. May bind an additional third magnesium ion after substrate binding.</text>
</comment>
<evidence type="ECO:0000256" key="3">
    <source>
        <dbReference type="ARBA" id="ARBA00022722"/>
    </source>
</evidence>
<dbReference type="GO" id="GO:0006281">
    <property type="term" value="P:DNA repair"/>
    <property type="evidence" value="ECO:0007669"/>
    <property type="project" value="UniProtKB-KW"/>
</dbReference>
<evidence type="ECO:0000256" key="8">
    <source>
        <dbReference type="ARBA" id="ARBA00023242"/>
    </source>
</evidence>
<dbReference type="EC" id="3.1.-.-" evidence="9"/>
<keyword evidence="2" id="KW-0597">Phosphoprotein</keyword>
<feature type="compositionally biased region" description="Low complexity" evidence="10">
    <location>
        <begin position="782"/>
        <end position="801"/>
    </location>
</feature>
<comment type="similarity">
    <text evidence="9">Belongs to the XPG/RAD2 endonuclease family. EXO1 subfamily.</text>
</comment>
<keyword evidence="11" id="KW-1133">Transmembrane helix</keyword>
<feature type="domain" description="XPG-I" evidence="12">
    <location>
        <begin position="144"/>
        <end position="212"/>
    </location>
</feature>
<accession>A0A813LQ04</accession>
<feature type="compositionally biased region" description="Low complexity" evidence="10">
    <location>
        <begin position="627"/>
        <end position="637"/>
    </location>
</feature>
<feature type="region of interest" description="Disordered" evidence="10">
    <location>
        <begin position="306"/>
        <end position="327"/>
    </location>
</feature>
<keyword evidence="9" id="KW-0267">Excision nuclease</keyword>
<feature type="region of interest" description="Disordered" evidence="10">
    <location>
        <begin position="677"/>
        <end position="697"/>
    </location>
</feature>
<comment type="subcellular location">
    <subcellularLocation>
        <location evidence="1 9">Nucleus</location>
    </subcellularLocation>
</comment>
<dbReference type="GO" id="GO:0046872">
    <property type="term" value="F:metal ion binding"/>
    <property type="evidence" value="ECO:0007669"/>
    <property type="project" value="UniProtKB-KW"/>
</dbReference>
<dbReference type="PRINTS" id="PR00853">
    <property type="entry name" value="XPGRADSUPER"/>
</dbReference>
<keyword evidence="9" id="KW-0238">DNA-binding</keyword>
<feature type="transmembrane region" description="Helical" evidence="11">
    <location>
        <begin position="877"/>
        <end position="898"/>
    </location>
</feature>
<dbReference type="InterPro" id="IPR006086">
    <property type="entry name" value="XPG-I_dom"/>
</dbReference>
<dbReference type="SUPFAM" id="SSF47807">
    <property type="entry name" value="5' to 3' exonuclease, C-terminal subdomain"/>
    <property type="match status" value="1"/>
</dbReference>
<dbReference type="Gene3D" id="3.40.50.1010">
    <property type="entry name" value="5'-nuclease"/>
    <property type="match status" value="1"/>
</dbReference>
<dbReference type="InterPro" id="IPR006084">
    <property type="entry name" value="XPG/Rad2"/>
</dbReference>
<evidence type="ECO:0000256" key="2">
    <source>
        <dbReference type="ARBA" id="ARBA00022553"/>
    </source>
</evidence>
<organism evidence="14 15">
    <name type="scientific">Polarella glacialis</name>
    <name type="common">Dinoflagellate</name>
    <dbReference type="NCBI Taxonomy" id="89957"/>
    <lineage>
        <taxon>Eukaryota</taxon>
        <taxon>Sar</taxon>
        <taxon>Alveolata</taxon>
        <taxon>Dinophyceae</taxon>
        <taxon>Suessiales</taxon>
        <taxon>Suessiaceae</taxon>
        <taxon>Polarella</taxon>
    </lineage>
</organism>
<keyword evidence="7 9" id="KW-0234">DNA repair</keyword>
<dbReference type="Proteomes" id="UP000626109">
    <property type="component" value="Unassembled WGS sequence"/>
</dbReference>
<dbReference type="EMBL" id="CAJNNW010036886">
    <property type="protein sequence ID" value="CAE8738112.1"/>
    <property type="molecule type" value="Genomic_DNA"/>
</dbReference>
<keyword evidence="11" id="KW-0472">Membrane</keyword>
<keyword evidence="9" id="KW-0269">Exonuclease</keyword>
<dbReference type="InterPro" id="IPR029060">
    <property type="entry name" value="PIN-like_dom_sf"/>
</dbReference>
<evidence type="ECO:0000256" key="10">
    <source>
        <dbReference type="SAM" id="MobiDB-lite"/>
    </source>
</evidence>
<keyword evidence="11" id="KW-0812">Transmembrane</keyword>
<evidence type="ECO:0000259" key="12">
    <source>
        <dbReference type="SMART" id="SM00484"/>
    </source>
</evidence>
<evidence type="ECO:0000313" key="15">
    <source>
        <dbReference type="Proteomes" id="UP000626109"/>
    </source>
</evidence>
<dbReference type="InterPro" id="IPR006085">
    <property type="entry name" value="XPG_DNA_repair_N"/>
</dbReference>
<feature type="compositionally biased region" description="Low complexity" evidence="10">
    <location>
        <begin position="684"/>
        <end position="695"/>
    </location>
</feature>
<dbReference type="Gene3D" id="1.10.150.20">
    <property type="entry name" value="5' to 3' exonuclease, C-terminal subdomain"/>
    <property type="match status" value="1"/>
</dbReference>
<evidence type="ECO:0000256" key="11">
    <source>
        <dbReference type="SAM" id="Phobius"/>
    </source>
</evidence>
<dbReference type="FunFam" id="3.40.50.1010:FF:000002">
    <property type="entry name" value="Exonuclease 1, putative"/>
    <property type="match status" value="1"/>
</dbReference>
<evidence type="ECO:0000256" key="9">
    <source>
        <dbReference type="RuleBase" id="RU910737"/>
    </source>
</evidence>
<evidence type="ECO:0000256" key="6">
    <source>
        <dbReference type="ARBA" id="ARBA00023128"/>
    </source>
</evidence>
<dbReference type="InterPro" id="IPR044752">
    <property type="entry name" value="PIN-like_EXO1"/>
</dbReference>
<evidence type="ECO:0000256" key="7">
    <source>
        <dbReference type="ARBA" id="ARBA00023204"/>
    </source>
</evidence>
<dbReference type="Pfam" id="PF00867">
    <property type="entry name" value="XPG_I"/>
    <property type="match status" value="1"/>
</dbReference>
<evidence type="ECO:0000256" key="1">
    <source>
        <dbReference type="ARBA" id="ARBA00004123"/>
    </source>
</evidence>
<feature type="region of interest" description="Disordered" evidence="10">
    <location>
        <begin position="552"/>
        <end position="586"/>
    </location>
</feature>
<dbReference type="CDD" id="cd09857">
    <property type="entry name" value="PIN_EXO1"/>
    <property type="match status" value="1"/>
</dbReference>
<keyword evidence="9" id="KW-0479">Metal-binding</keyword>
<dbReference type="SMART" id="SM00485">
    <property type="entry name" value="XPGN"/>
    <property type="match status" value="1"/>
</dbReference>
<feature type="compositionally biased region" description="Polar residues" evidence="10">
    <location>
        <begin position="558"/>
        <end position="572"/>
    </location>
</feature>
<dbReference type="AlphaFoldDB" id="A0A813LQ04"/>
<dbReference type="PANTHER" id="PTHR11081">
    <property type="entry name" value="FLAP ENDONUCLEASE FAMILY MEMBER"/>
    <property type="match status" value="1"/>
</dbReference>
<feature type="region of interest" description="Disordered" evidence="10">
    <location>
        <begin position="611"/>
        <end position="651"/>
    </location>
</feature>
<name>A0A813LQ04_POLGL</name>
<dbReference type="GO" id="GO:0005634">
    <property type="term" value="C:nucleus"/>
    <property type="evidence" value="ECO:0007669"/>
    <property type="project" value="UniProtKB-SubCell"/>
</dbReference>
<evidence type="ECO:0000259" key="13">
    <source>
        <dbReference type="SMART" id="SM00485"/>
    </source>
</evidence>
<keyword evidence="3 9" id="KW-0540">Nuclease</keyword>
<feature type="region of interest" description="Disordered" evidence="10">
    <location>
        <begin position="780"/>
        <end position="805"/>
    </location>
</feature>
<protein>
    <recommendedName>
        <fullName evidence="9">Exonuclease 1</fullName>
        <ecNumber evidence="9">3.1.-.-</ecNumber>
    </recommendedName>
</protein>
<comment type="caution">
    <text evidence="14">The sequence shown here is derived from an EMBL/GenBank/DDBJ whole genome shotgun (WGS) entry which is preliminary data.</text>
</comment>
<evidence type="ECO:0000313" key="14">
    <source>
        <dbReference type="EMBL" id="CAE8738112.1"/>
    </source>
</evidence>
<dbReference type="SUPFAM" id="SSF88723">
    <property type="entry name" value="PIN domain-like"/>
    <property type="match status" value="1"/>
</dbReference>
<feature type="domain" description="XPG N-terminal" evidence="13">
    <location>
        <begin position="1"/>
        <end position="99"/>
    </location>
</feature>
<comment type="function">
    <text evidence="9">5'-&gt;3' double-stranded DNA exonuclease which may also possess a cryptic 3'-&gt;5' double-stranded DNA exonuclease activity. Functions in DNA mismatch repair.</text>
</comment>
<sequence>MGIQGLLPFLKAYAQKCNIKDFKGKTVGVDAMCWMHKGAFACSQELVLGQDTDKFVHYFLRMCEVLRFNDIKPIIVFDGDHMPAKAKENTMRNDSREIKRTEALALMERRQRGEHVDDRELNSKCEGAIKVTSPMISRLQSALRELSIHFLVAPYEADAQLAYMCRRGWVHAVISEDSDLLAYGCPNTFFKMDKNGDGDRVMLPCLQTDAPVVLLPPAPPEDAAAADEAIDLDEPPIDVEAEEPNENADPNVAVAKAGAKAGRGRGRGRGKRTQAEELLHRRLTNIQNAGQAGPLKCIEAAGKVRGRGNTKAGKKEKDDPGDDSQELEVGKADKDVQLSHIDKWSPEKFIEFCVFCGTDYKEHDVHIKGFGSKTAFKLLCRFASAEIMIRWMVRDKKWKDKLPCSADEYIQRFNSVVVVFWHHLVFDPRSCSVVSISTAFPHTESVRQVLPGLDLKALCGEGAPKELAALIAKGDINPRTRKPQVQEPLTPAERATLDRLLVAKRGEQREHNFQLSLRETAQRIAAAKAAEVAAAAEAAAAEAAAVPEDLSAALPPDASTSGEVPQQPSPQNDAEEEEEAPRIHRSMHLLPGDLKTVMSIVDEVMKGSTSIELDPEVETTPSRTFGSSAASSHASTPAAPPNPFARKREFGMSGDGGNVLAKRLRVSGAVGVAPLPVVSSQKDTSGTSQSTGSTQARQMVAPVNHPRGGFAAKDAVAAVLAQWGAPELAPVEAGKDRSKLTAFFGMKQNPSSGLSAERNGKFGATASSDLPALRFPSFQTQKASPAGAGATAGKSSKPGSALDSWKARPWEVDPAEEDLIDPFTVGRNVLSMKSSGRKFHHVQGWGGPVIPFDAIDRVLCAKVPKVRALEAKERQQVVNRIMLILVPPVIVVLSLVFLQGSTAFS</sequence>
<keyword evidence="6" id="KW-0496">Mitochondrion</keyword>
<dbReference type="SMART" id="SM00484">
    <property type="entry name" value="XPGI"/>
    <property type="match status" value="1"/>
</dbReference>
<keyword evidence="4 9" id="KW-0227">DNA damage</keyword>
<dbReference type="Pfam" id="PF00752">
    <property type="entry name" value="XPG_N"/>
    <property type="match status" value="1"/>
</dbReference>
<keyword evidence="8 9" id="KW-0539">Nucleus</keyword>
<dbReference type="PANTHER" id="PTHR11081:SF8">
    <property type="entry name" value="EXONUCLEASE 1"/>
    <property type="match status" value="1"/>
</dbReference>
<gene>
    <name evidence="14" type="ORF">PGLA2088_LOCUS49052</name>
</gene>
<dbReference type="GO" id="GO:0017108">
    <property type="term" value="F:5'-flap endonuclease activity"/>
    <property type="evidence" value="ECO:0007669"/>
    <property type="project" value="TreeGrafter"/>
</dbReference>